<accession>I4EL96</accession>
<gene>
    <name evidence="1" type="ORF">NITHO_50007</name>
</gene>
<reference evidence="1 2" key="1">
    <citation type="journal article" date="2012" name="ISME J.">
        <title>Nitrification expanded: discovery, physiology and genomics of a nitrite-oxidizing bacterium from the phylum Chloroflexi.</title>
        <authorList>
            <person name="Sorokin D.Y."/>
            <person name="Lucker S."/>
            <person name="Vejmelkova D."/>
            <person name="Kostrikina N.A."/>
            <person name="Kleerebezem R."/>
            <person name="Rijpstra W.I."/>
            <person name="Damste J.S."/>
            <person name="Le Paslier D."/>
            <person name="Muyzer G."/>
            <person name="Wagner M."/>
            <person name="van Loosdrecht M.C."/>
            <person name="Daims H."/>
        </authorList>
    </citation>
    <scope>NUCLEOTIDE SEQUENCE [LARGE SCALE GENOMIC DNA]</scope>
    <source>
        <strain evidence="2">none</strain>
    </source>
</reference>
<comment type="caution">
    <text evidence="1">The sequence shown here is derived from an EMBL/GenBank/DDBJ whole genome shotgun (WGS) entry which is preliminary data.</text>
</comment>
<proteinExistence type="predicted"/>
<evidence type="ECO:0000313" key="2">
    <source>
        <dbReference type="Proteomes" id="UP000004221"/>
    </source>
</evidence>
<name>I4EL96_9BACT</name>
<dbReference type="Proteomes" id="UP000004221">
    <property type="component" value="Unassembled WGS sequence"/>
</dbReference>
<dbReference type="EMBL" id="CAGS01000445">
    <property type="protein sequence ID" value="CCF85458.1"/>
    <property type="molecule type" value="Genomic_DNA"/>
</dbReference>
<protein>
    <submittedName>
        <fullName evidence="1">Uncharacterized protein</fullName>
    </submittedName>
</protein>
<dbReference type="AlphaFoldDB" id="I4EL96"/>
<sequence length="55" mass="5886">MTGNAYPSRPVGGNTLWALLAASLLGESPGPFRASRCCLKRQRPIHLFGSPLVYG</sequence>
<evidence type="ECO:0000313" key="1">
    <source>
        <dbReference type="EMBL" id="CCF85458.1"/>
    </source>
</evidence>
<organism evidence="1 2">
    <name type="scientific">Nitrolancea hollandica Lb</name>
    <dbReference type="NCBI Taxonomy" id="1129897"/>
    <lineage>
        <taxon>Bacteria</taxon>
        <taxon>Pseudomonadati</taxon>
        <taxon>Thermomicrobiota</taxon>
        <taxon>Thermomicrobia</taxon>
        <taxon>Sphaerobacterales</taxon>
        <taxon>Sphaerobacterineae</taxon>
        <taxon>Sphaerobacteraceae</taxon>
        <taxon>Nitrolancea</taxon>
    </lineage>
</organism>
<keyword evidence="2" id="KW-1185">Reference proteome</keyword>